<dbReference type="EMBL" id="JADCKA010000016">
    <property type="protein sequence ID" value="MBE5036138.1"/>
    <property type="molecule type" value="Genomic_DNA"/>
</dbReference>
<comment type="subcellular location">
    <subcellularLocation>
        <location evidence="6">Cytoplasm</location>
    </subcellularLocation>
</comment>
<keyword evidence="2 6" id="KW-0862">Zinc</keyword>
<accession>A0ABR9QZ17</accession>
<keyword evidence="1 6" id="KW-0963">Cytoplasm</keyword>
<name>A0ABR9QZ17_9FIRM</name>
<comment type="function">
    <text evidence="6">Redox regulated molecular chaperone. Protects both thermally unfolding and oxidatively damaged proteins from irreversible aggregation. Plays an important role in the bacterial defense system toward oxidative stress.</text>
</comment>
<keyword evidence="3 6" id="KW-1015">Disulfide bond</keyword>
<gene>
    <name evidence="6 7" type="primary">hslO</name>
    <name evidence="7" type="ORF">INF20_07620</name>
</gene>
<evidence type="ECO:0000313" key="8">
    <source>
        <dbReference type="Proteomes" id="UP001516588"/>
    </source>
</evidence>
<organism evidence="7 8">
    <name type="scientific">Gallibacter intestinalis</name>
    <dbReference type="NCBI Taxonomy" id="2779356"/>
    <lineage>
        <taxon>Bacteria</taxon>
        <taxon>Bacillati</taxon>
        <taxon>Bacillota</taxon>
        <taxon>Clostridia</taxon>
        <taxon>Eubacteriales</taxon>
        <taxon>Eubacteriaceae</taxon>
        <taxon>Gallibacter</taxon>
    </lineage>
</organism>
<evidence type="ECO:0000256" key="5">
    <source>
        <dbReference type="ARBA" id="ARBA00023284"/>
    </source>
</evidence>
<proteinExistence type="inferred from homology"/>
<protein>
    <recommendedName>
        <fullName evidence="6">33 kDa chaperonin</fullName>
    </recommendedName>
    <alternativeName>
        <fullName evidence="6">Heat shock protein 33 homolog</fullName>
        <shortName evidence="6">HSP33</shortName>
    </alternativeName>
</protein>
<keyword evidence="5 6" id="KW-0676">Redox-active center</keyword>
<dbReference type="HAMAP" id="MF_00117">
    <property type="entry name" value="HslO"/>
    <property type="match status" value="1"/>
</dbReference>
<feature type="disulfide bond" description="Redox-active" evidence="6">
    <location>
        <begin position="285"/>
        <end position="288"/>
    </location>
</feature>
<dbReference type="NCBIfam" id="NF001033">
    <property type="entry name" value="PRK00114.1"/>
    <property type="match status" value="1"/>
</dbReference>
<evidence type="ECO:0000256" key="4">
    <source>
        <dbReference type="ARBA" id="ARBA00023186"/>
    </source>
</evidence>
<comment type="caution">
    <text evidence="7">The sequence shown here is derived from an EMBL/GenBank/DDBJ whole genome shotgun (WGS) entry which is preliminary data.</text>
</comment>
<dbReference type="SUPFAM" id="SSF64397">
    <property type="entry name" value="Hsp33 domain"/>
    <property type="match status" value="1"/>
</dbReference>
<dbReference type="InterPro" id="IPR016154">
    <property type="entry name" value="Heat_shock_Hsp33_C"/>
</dbReference>
<dbReference type="Gene3D" id="3.90.1280.10">
    <property type="entry name" value="HSP33 redox switch-like"/>
    <property type="match status" value="1"/>
</dbReference>
<dbReference type="SUPFAM" id="SSF118352">
    <property type="entry name" value="HSP33 redox switch-like"/>
    <property type="match status" value="1"/>
</dbReference>
<dbReference type="Pfam" id="PF01430">
    <property type="entry name" value="HSP33"/>
    <property type="match status" value="1"/>
</dbReference>
<sequence>MSKSKILMAVDKSGSYRVHLCITTDIVEESRKMHGLSPLATAALGRVLTATGMMSIQLKGKRDKVSLIFQGDGPAKQILSTGYANGQIKGYISNPDVELPLKDNGKLDVGGALGTGELTVVKDLGLKDPYIGTIALVSGEIAEDLTAYYYISEQQNTSFALGVKVGRDCHVLSAGGMFIQVLPGASEEAITALENMLKAVKPMTTNIEETVLAGGGKSEEGLLTDLMNRIFADMPEEFTPEIAEFKEMELKCDCSRERIEQALMTVGKQELQDMLEEDGQAELVCHFCGTKYLFDANDLKSLIERL</sequence>
<evidence type="ECO:0000256" key="2">
    <source>
        <dbReference type="ARBA" id="ARBA00022833"/>
    </source>
</evidence>
<reference evidence="7 8" key="1">
    <citation type="submission" date="2020-10" db="EMBL/GenBank/DDBJ databases">
        <title>ChiBAC.</title>
        <authorList>
            <person name="Zenner C."/>
            <person name="Hitch T.C.A."/>
            <person name="Clavel T."/>
        </authorList>
    </citation>
    <scope>NUCLEOTIDE SEQUENCE [LARGE SCALE GENOMIC DNA]</scope>
    <source>
        <strain evidence="7 8">DSM 108706</strain>
    </source>
</reference>
<comment type="PTM">
    <text evidence="6">Under oxidizing conditions two disulfide bonds are formed involving the reactive cysteines. Under reducing conditions zinc is bound to the reactive cysteines and the protein is inactive.</text>
</comment>
<dbReference type="Proteomes" id="UP001516588">
    <property type="component" value="Unassembled WGS sequence"/>
</dbReference>
<feature type="disulfide bond" description="Redox-active" evidence="6">
    <location>
        <begin position="252"/>
        <end position="254"/>
    </location>
</feature>
<dbReference type="CDD" id="cd00498">
    <property type="entry name" value="Hsp33"/>
    <property type="match status" value="1"/>
</dbReference>
<dbReference type="Gene3D" id="3.55.30.10">
    <property type="entry name" value="Hsp33 domain"/>
    <property type="match status" value="1"/>
</dbReference>
<keyword evidence="8" id="KW-1185">Reference proteome</keyword>
<evidence type="ECO:0000256" key="6">
    <source>
        <dbReference type="HAMAP-Rule" id="MF_00117"/>
    </source>
</evidence>
<dbReference type="PIRSF" id="PIRSF005261">
    <property type="entry name" value="Heat_shock_Hsp33"/>
    <property type="match status" value="1"/>
</dbReference>
<dbReference type="InterPro" id="IPR016153">
    <property type="entry name" value="Heat_shock_Hsp33_N"/>
</dbReference>
<dbReference type="PANTHER" id="PTHR30111">
    <property type="entry name" value="33 KDA CHAPERONIN"/>
    <property type="match status" value="1"/>
</dbReference>
<dbReference type="InterPro" id="IPR000397">
    <property type="entry name" value="Heat_shock_Hsp33"/>
</dbReference>
<evidence type="ECO:0000256" key="1">
    <source>
        <dbReference type="ARBA" id="ARBA00022490"/>
    </source>
</evidence>
<dbReference type="RefSeq" id="WP_226385782.1">
    <property type="nucleotide sequence ID" value="NZ_JADCKA010000016.1"/>
</dbReference>
<evidence type="ECO:0000256" key="3">
    <source>
        <dbReference type="ARBA" id="ARBA00023157"/>
    </source>
</evidence>
<keyword evidence="4 6" id="KW-0143">Chaperone</keyword>
<dbReference type="PANTHER" id="PTHR30111:SF1">
    <property type="entry name" value="33 KDA CHAPERONIN"/>
    <property type="match status" value="1"/>
</dbReference>
<evidence type="ECO:0000313" key="7">
    <source>
        <dbReference type="EMBL" id="MBE5036138.1"/>
    </source>
</evidence>
<comment type="similarity">
    <text evidence="6">Belongs to the HSP33 family.</text>
</comment>